<dbReference type="GO" id="GO:0005886">
    <property type="term" value="C:plasma membrane"/>
    <property type="evidence" value="ECO:0007669"/>
    <property type="project" value="TreeGrafter"/>
</dbReference>
<dbReference type="PANTHER" id="PTHR23248:SF9">
    <property type="entry name" value="PHOSPHOLIPID SCRAMBLASE"/>
    <property type="match status" value="1"/>
</dbReference>
<organism evidence="3">
    <name type="scientific">Notodromas monacha</name>
    <dbReference type="NCBI Taxonomy" id="399045"/>
    <lineage>
        <taxon>Eukaryota</taxon>
        <taxon>Metazoa</taxon>
        <taxon>Ecdysozoa</taxon>
        <taxon>Arthropoda</taxon>
        <taxon>Crustacea</taxon>
        <taxon>Oligostraca</taxon>
        <taxon>Ostracoda</taxon>
        <taxon>Podocopa</taxon>
        <taxon>Podocopida</taxon>
        <taxon>Cypridocopina</taxon>
        <taxon>Cypridoidea</taxon>
        <taxon>Cyprididae</taxon>
        <taxon>Notodromas</taxon>
    </lineage>
</organism>
<comment type="cofactor">
    <cofactor evidence="2">
        <name>Ca(2+)</name>
        <dbReference type="ChEBI" id="CHEBI:29108"/>
    </cofactor>
</comment>
<dbReference type="InterPro" id="IPR005552">
    <property type="entry name" value="Scramblase"/>
</dbReference>
<evidence type="ECO:0000256" key="1">
    <source>
        <dbReference type="ARBA" id="ARBA00005350"/>
    </source>
</evidence>
<dbReference type="OrthoDB" id="191150at2759"/>
<sequence>MRDTNEMEVFSTPETHLGSIVQNWTLFRPDFSINDAQGNTVFKITGPFCTFSLCGEVEFSIFSARNGEEIGKISKQWSGLAAEAFTDADNFGIVFPHDLEVGMKAVLLAALFLITQATRFQQRMHQINERFTHELFTI</sequence>
<dbReference type="EMBL" id="OA882135">
    <property type="protein sequence ID" value="CAD7273139.1"/>
    <property type="molecule type" value="Genomic_DNA"/>
</dbReference>
<dbReference type="PANTHER" id="PTHR23248">
    <property type="entry name" value="PHOSPHOLIPID SCRAMBLASE-RELATED"/>
    <property type="match status" value="1"/>
</dbReference>
<keyword evidence="2" id="KW-0564">Palmitate</keyword>
<protein>
    <recommendedName>
        <fullName evidence="2">Phospholipid scramblase</fullName>
    </recommendedName>
</protein>
<reference evidence="3" key="1">
    <citation type="submission" date="2020-11" db="EMBL/GenBank/DDBJ databases">
        <authorList>
            <person name="Tran Van P."/>
        </authorList>
    </citation>
    <scope>NUCLEOTIDE SEQUENCE</scope>
</reference>
<comment type="function">
    <text evidence="2">May mediate accelerated ATP-independent bidirectional transbilayer migration of phospholipids upon binding calcium ions that results in a loss of phospholipid asymmetry in the plasma membrane.</text>
</comment>
<evidence type="ECO:0000313" key="4">
    <source>
        <dbReference type="Proteomes" id="UP000678499"/>
    </source>
</evidence>
<dbReference type="EMBL" id="CAJPEX010000098">
    <property type="protein sequence ID" value="CAG0913291.1"/>
    <property type="molecule type" value="Genomic_DNA"/>
</dbReference>
<dbReference type="InterPro" id="IPR025659">
    <property type="entry name" value="Tubby-like_C"/>
</dbReference>
<dbReference type="SUPFAM" id="SSF54518">
    <property type="entry name" value="Tubby C-terminal domain-like"/>
    <property type="match status" value="1"/>
</dbReference>
<keyword evidence="4" id="KW-1185">Reference proteome</keyword>
<gene>
    <name evidence="3" type="ORF">NMOB1V02_LOCUS1042</name>
</gene>
<dbReference type="Proteomes" id="UP000678499">
    <property type="component" value="Unassembled WGS sequence"/>
</dbReference>
<dbReference type="AlphaFoldDB" id="A0A7R9GA40"/>
<keyword evidence="2" id="KW-0106">Calcium</keyword>
<accession>A0A7R9GA40</accession>
<evidence type="ECO:0000313" key="3">
    <source>
        <dbReference type="EMBL" id="CAD7273139.1"/>
    </source>
</evidence>
<dbReference type="GO" id="GO:0017128">
    <property type="term" value="F:phospholipid scramblase activity"/>
    <property type="evidence" value="ECO:0007669"/>
    <property type="project" value="InterPro"/>
</dbReference>
<name>A0A7R9GA40_9CRUS</name>
<keyword evidence="2" id="KW-0449">Lipoprotein</keyword>
<proteinExistence type="inferred from homology"/>
<comment type="similarity">
    <text evidence="1 2">Belongs to the phospholipid scramblase family.</text>
</comment>
<dbReference type="Pfam" id="PF03803">
    <property type="entry name" value="Scramblase"/>
    <property type="match status" value="1"/>
</dbReference>
<evidence type="ECO:0000256" key="2">
    <source>
        <dbReference type="RuleBase" id="RU363116"/>
    </source>
</evidence>